<accession>A0ACD5IHQ7</accession>
<gene>
    <name evidence="1" type="ORF">HF292_012040</name>
</gene>
<organism evidence="1 2">
    <name type="scientific">Acidithiobacillus ferruginosus</name>
    <dbReference type="NCBI Taxonomy" id="3063951"/>
    <lineage>
        <taxon>Bacteria</taxon>
        <taxon>Pseudomonadati</taxon>
        <taxon>Pseudomonadota</taxon>
        <taxon>Acidithiobacillia</taxon>
        <taxon>Acidithiobacillales</taxon>
        <taxon>Acidithiobacillaceae</taxon>
        <taxon>Acidithiobacillus</taxon>
    </lineage>
</organism>
<reference evidence="1 2" key="1">
    <citation type="journal article" date="2021" name="ISME J.">
        <title>Genomic evolution of the class Acidithiobacillia: deep-branching Proteobacteria living in extreme acidic conditions.</title>
        <authorList>
            <person name="Moya-Beltran A."/>
            <person name="Beard S."/>
            <person name="Rojas-Villalobos C."/>
            <person name="Issotta F."/>
            <person name="Gallardo Y."/>
            <person name="Ulloa R."/>
            <person name="Giaveno A."/>
            <person name="Degli Esposti M."/>
            <person name="Johnson D.B."/>
            <person name="Quatrini R."/>
        </authorList>
    </citation>
    <scope>NUCLEOTIDE SEQUENCE [LARGE SCALE GENOMIC DNA]</scope>
    <source>
        <strain evidence="1 2">CF3</strain>
    </source>
</reference>
<evidence type="ECO:0000313" key="1">
    <source>
        <dbReference type="EMBL" id="XRP72516.1"/>
    </source>
</evidence>
<proteinExistence type="predicted"/>
<protein>
    <submittedName>
        <fullName evidence="1">Uncharacterized protein</fullName>
    </submittedName>
</protein>
<evidence type="ECO:0000313" key="2">
    <source>
        <dbReference type="Proteomes" id="UP001196097"/>
    </source>
</evidence>
<dbReference type="Proteomes" id="UP001196097">
    <property type="component" value="Chromosome"/>
</dbReference>
<sequence>MSSPRVENMKQWLQDATPEQRQELERIARTAADMVEGLNRAADIIIAPVLRKVQGGMESPEGKALMAHFDGIALLVDTFQDLQNNPVIQGSPMAADFVRNVINEFDNVSFITDPSDVLASVQAPKIERAARSKNAKGAAAARHATRNELKEKILAECLKLQKGTQWKNPAARKVAPDAFQWNNEAHDKETGRTHFTWLTITAAEKQVRRWLDNPALRA</sequence>
<dbReference type="EMBL" id="CP130946">
    <property type="protein sequence ID" value="XRP72516.1"/>
    <property type="molecule type" value="Genomic_DNA"/>
</dbReference>
<name>A0ACD5IHQ7_9PROT</name>
<keyword evidence="2" id="KW-1185">Reference proteome</keyword>